<evidence type="ECO:0000313" key="2">
    <source>
        <dbReference type="EMBL" id="SEW52704.1"/>
    </source>
</evidence>
<proteinExistence type="predicted"/>
<dbReference type="EMBL" id="FOJG01000002">
    <property type="protein sequence ID" value="SEW52704.1"/>
    <property type="molecule type" value="Genomic_DNA"/>
</dbReference>
<dbReference type="RefSeq" id="WP_089899435.1">
    <property type="nucleotide sequence ID" value="NZ_FOJG01000002.1"/>
</dbReference>
<accession>A0A1I0S9A0</accession>
<protein>
    <submittedName>
        <fullName evidence="2">Uncharacterized protein</fullName>
    </submittedName>
</protein>
<evidence type="ECO:0000313" key="3">
    <source>
        <dbReference type="Proteomes" id="UP000199310"/>
    </source>
</evidence>
<dbReference type="Proteomes" id="UP000199310">
    <property type="component" value="Unassembled WGS sequence"/>
</dbReference>
<dbReference type="STRING" id="29529.SAMN04488122_5044"/>
<keyword evidence="1" id="KW-0812">Transmembrane</keyword>
<sequence>MNNESFNQEDERKSLFQRLRGSMFPVQPTDKVPVRLLKDSAFYLFAVMALLVTLLLGGAIMFVL</sequence>
<name>A0A1I0S9A0_9BACT</name>
<reference evidence="3" key="1">
    <citation type="submission" date="2016-10" db="EMBL/GenBank/DDBJ databases">
        <authorList>
            <person name="Varghese N."/>
            <person name="Submissions S."/>
        </authorList>
    </citation>
    <scope>NUCLEOTIDE SEQUENCE [LARGE SCALE GENOMIC DNA]</scope>
    <source>
        <strain evidence="3">DSM 3695</strain>
    </source>
</reference>
<dbReference type="OrthoDB" id="680468at2"/>
<gene>
    <name evidence="2" type="ORF">SAMN04488122_5044</name>
</gene>
<evidence type="ECO:0000256" key="1">
    <source>
        <dbReference type="SAM" id="Phobius"/>
    </source>
</evidence>
<dbReference type="AlphaFoldDB" id="A0A1I0S9A0"/>
<keyword evidence="1" id="KW-1133">Transmembrane helix</keyword>
<keyword evidence="1" id="KW-0472">Membrane</keyword>
<organism evidence="2 3">
    <name type="scientific">Chitinophaga arvensicola</name>
    <dbReference type="NCBI Taxonomy" id="29529"/>
    <lineage>
        <taxon>Bacteria</taxon>
        <taxon>Pseudomonadati</taxon>
        <taxon>Bacteroidota</taxon>
        <taxon>Chitinophagia</taxon>
        <taxon>Chitinophagales</taxon>
        <taxon>Chitinophagaceae</taxon>
        <taxon>Chitinophaga</taxon>
    </lineage>
</organism>
<feature type="transmembrane region" description="Helical" evidence="1">
    <location>
        <begin position="41"/>
        <end position="63"/>
    </location>
</feature>
<keyword evidence="3" id="KW-1185">Reference proteome</keyword>